<feature type="domain" description="Primase C-terminal 1" evidence="1">
    <location>
        <begin position="58"/>
        <end position="113"/>
    </location>
</feature>
<dbReference type="InterPro" id="IPR014820">
    <property type="entry name" value="PriCT_1"/>
</dbReference>
<evidence type="ECO:0000313" key="3">
    <source>
        <dbReference type="Proteomes" id="UP000199008"/>
    </source>
</evidence>
<evidence type="ECO:0000259" key="1">
    <source>
        <dbReference type="Pfam" id="PF08708"/>
    </source>
</evidence>
<name>A0A1G9JA66_9BACL</name>
<dbReference type="STRING" id="576118.SAMN05216216_1458"/>
<proteinExistence type="predicted"/>
<protein>
    <submittedName>
        <fullName evidence="2">Primase C terminal 1 (PriCT-1)</fullName>
    </submittedName>
</protein>
<dbReference type="Proteomes" id="UP000199008">
    <property type="component" value="Unassembled WGS sequence"/>
</dbReference>
<dbReference type="OrthoDB" id="1790977at2"/>
<sequence length="281" mass="32897">MKHNFKDLIEWSQRKSDDALAPLKIVVDNTLNTQHRQIKEEWYRELIQQAHIHGGNGYGRNNTIFTLSLANYQSDVSLDSCLDKMDQFNSMLEVPLKNSEVEKTVNSAYSGKYKGASQEHIKQLMETWCDHQYKTNGLANWYKHKKARKDRKNLHAYERENDIIRYIDTNVHNGVVEKSLRSLADEFNISITALKNVLKQSNKIKVKIVGKGRYSKTQIYTLQTLVKHVQNLKEMSILLIKEINKIFDLVPDEYRKIFKNIIESNDKSMEINKNKQVRLLI</sequence>
<reference evidence="3" key="1">
    <citation type="submission" date="2016-10" db="EMBL/GenBank/DDBJ databases">
        <authorList>
            <person name="Varghese N."/>
            <person name="Submissions S."/>
        </authorList>
    </citation>
    <scope>NUCLEOTIDE SEQUENCE [LARGE SCALE GENOMIC DNA]</scope>
    <source>
        <strain evidence="3">CGMCC 1.8895</strain>
    </source>
</reference>
<accession>A0A1G9JA66</accession>
<dbReference type="EMBL" id="FNFY01000045">
    <property type="protein sequence ID" value="SDL34096.1"/>
    <property type="molecule type" value="Genomic_DNA"/>
</dbReference>
<dbReference type="Pfam" id="PF08708">
    <property type="entry name" value="PriCT_1"/>
    <property type="match status" value="1"/>
</dbReference>
<keyword evidence="3" id="KW-1185">Reference proteome</keyword>
<evidence type="ECO:0000313" key="2">
    <source>
        <dbReference type="EMBL" id="SDL34096.1"/>
    </source>
</evidence>
<organism evidence="2 3">
    <name type="scientific">Lacicoccus qingdaonensis</name>
    <dbReference type="NCBI Taxonomy" id="576118"/>
    <lineage>
        <taxon>Bacteria</taxon>
        <taxon>Bacillati</taxon>
        <taxon>Bacillota</taxon>
        <taxon>Bacilli</taxon>
        <taxon>Bacillales</taxon>
        <taxon>Salinicoccaceae</taxon>
        <taxon>Lacicoccus</taxon>
    </lineage>
</organism>
<dbReference type="RefSeq" id="WP_092988291.1">
    <property type="nucleotide sequence ID" value="NZ_FNFY01000045.1"/>
</dbReference>
<dbReference type="AlphaFoldDB" id="A0A1G9JA66"/>
<gene>
    <name evidence="2" type="ORF">SAMN05216216_1458</name>
</gene>